<dbReference type="Gene3D" id="2.40.50.140">
    <property type="entry name" value="Nucleic acid-binding proteins"/>
    <property type="match status" value="1"/>
</dbReference>
<dbReference type="NCBIfam" id="TIGR02777">
    <property type="entry name" value="LigD_PE_dom"/>
    <property type="match status" value="1"/>
</dbReference>
<gene>
    <name evidence="25" type="primary">ligD</name>
    <name evidence="25" type="ORF">ACFQH9_05800</name>
</gene>
<dbReference type="PANTHER" id="PTHR42705:SF2">
    <property type="entry name" value="BIFUNCTIONAL NON-HOMOLOGOUS END JOINING PROTEIN LIGD"/>
    <property type="match status" value="1"/>
</dbReference>
<dbReference type="Pfam" id="PF13298">
    <property type="entry name" value="LigD_N"/>
    <property type="match status" value="1"/>
</dbReference>
<dbReference type="SUPFAM" id="SSF56091">
    <property type="entry name" value="DNA ligase/mRNA capping enzyme, catalytic domain"/>
    <property type="match status" value="1"/>
</dbReference>
<evidence type="ECO:0000256" key="7">
    <source>
        <dbReference type="ARBA" id="ARBA00022723"/>
    </source>
</evidence>
<evidence type="ECO:0000256" key="18">
    <source>
        <dbReference type="ARBA" id="ARBA00023268"/>
    </source>
</evidence>
<keyword evidence="26" id="KW-1185">Reference proteome</keyword>
<dbReference type="Gene3D" id="3.30.470.30">
    <property type="entry name" value="DNA ligase/mRNA capping enzyme"/>
    <property type="match status" value="1"/>
</dbReference>
<dbReference type="EMBL" id="JBHSQK010000010">
    <property type="protein sequence ID" value="MFC5947784.1"/>
    <property type="molecule type" value="Genomic_DNA"/>
</dbReference>
<keyword evidence="9" id="KW-0227">DNA damage</keyword>
<dbReference type="CDD" id="cd07906">
    <property type="entry name" value="Adenylation_DNA_ligase_LigD_LigC"/>
    <property type="match status" value="1"/>
</dbReference>
<reference evidence="26" key="1">
    <citation type="journal article" date="2019" name="Int. J. Syst. Evol. Microbiol.">
        <title>The Global Catalogue of Microorganisms (GCM) 10K type strain sequencing project: providing services to taxonomists for standard genome sequencing and annotation.</title>
        <authorList>
            <consortium name="The Broad Institute Genomics Platform"/>
            <consortium name="The Broad Institute Genome Sequencing Center for Infectious Disease"/>
            <person name="Wu L."/>
            <person name="Ma J."/>
        </authorList>
    </citation>
    <scope>NUCLEOTIDE SEQUENCE [LARGE SCALE GENOMIC DNA]</scope>
    <source>
        <strain evidence="26">CGMCC 4.7397</strain>
    </source>
</reference>
<dbReference type="Gene3D" id="3.90.920.10">
    <property type="entry name" value="DNA primase, PRIM domain"/>
    <property type="match status" value="1"/>
</dbReference>
<evidence type="ECO:0000256" key="10">
    <source>
        <dbReference type="ARBA" id="ARBA00022801"/>
    </source>
</evidence>
<keyword evidence="12" id="KW-0067">ATP-binding</keyword>
<dbReference type="GO" id="GO:0016874">
    <property type="term" value="F:ligase activity"/>
    <property type="evidence" value="ECO:0007669"/>
    <property type="project" value="UniProtKB-KW"/>
</dbReference>
<evidence type="ECO:0000256" key="5">
    <source>
        <dbReference type="ARBA" id="ARBA00022695"/>
    </source>
</evidence>
<dbReference type="InterPro" id="IPR014144">
    <property type="entry name" value="LigD_PE_domain"/>
</dbReference>
<keyword evidence="3 25" id="KW-0436">Ligase</keyword>
<feature type="domain" description="ATP-dependent DNA ligase family profile" evidence="24">
    <location>
        <begin position="109"/>
        <end position="234"/>
    </location>
</feature>
<dbReference type="CDD" id="cd07971">
    <property type="entry name" value="OBF_DNA_ligase_LigD"/>
    <property type="match status" value="1"/>
</dbReference>
<evidence type="ECO:0000256" key="14">
    <source>
        <dbReference type="ARBA" id="ARBA00023125"/>
    </source>
</evidence>
<dbReference type="InterPro" id="IPR014146">
    <property type="entry name" value="LigD_ligase_dom"/>
</dbReference>
<dbReference type="Pfam" id="PF21686">
    <property type="entry name" value="LigD_Prim-Pol"/>
    <property type="match status" value="1"/>
</dbReference>
<name>A0ABW1I510_9PSEU</name>
<dbReference type="InterPro" id="IPR012309">
    <property type="entry name" value="DNA_ligase_ATP-dep_C"/>
</dbReference>
<comment type="similarity">
    <text evidence="22">In the N-terminal section; belongs to the LigD polymerase family.</text>
</comment>
<dbReference type="Gene3D" id="3.30.1490.70">
    <property type="match status" value="1"/>
</dbReference>
<keyword evidence="11" id="KW-0269">Exonuclease</keyword>
<dbReference type="Proteomes" id="UP001596119">
    <property type="component" value="Unassembled WGS sequence"/>
</dbReference>
<dbReference type="SUPFAM" id="SSF50249">
    <property type="entry name" value="Nucleic acid-binding proteins"/>
    <property type="match status" value="1"/>
</dbReference>
<feature type="region of interest" description="Disordered" evidence="23">
    <location>
        <begin position="1"/>
        <end position="23"/>
    </location>
</feature>
<evidence type="ECO:0000256" key="9">
    <source>
        <dbReference type="ARBA" id="ARBA00022763"/>
    </source>
</evidence>
<keyword evidence="7" id="KW-0479">Metal-binding</keyword>
<dbReference type="EC" id="6.5.1.1" evidence="2"/>
<comment type="similarity">
    <text evidence="21">In the C-terminal section; belongs to the ATP-dependent DNA ligase family.</text>
</comment>
<dbReference type="InterPro" id="IPR052171">
    <property type="entry name" value="NHEJ_LigD"/>
</dbReference>
<dbReference type="RefSeq" id="WP_379564846.1">
    <property type="nucleotide sequence ID" value="NZ_JBHSQK010000010.1"/>
</dbReference>
<evidence type="ECO:0000256" key="4">
    <source>
        <dbReference type="ARBA" id="ARBA00022679"/>
    </source>
</evidence>
<evidence type="ECO:0000256" key="23">
    <source>
        <dbReference type="SAM" id="MobiDB-lite"/>
    </source>
</evidence>
<evidence type="ECO:0000256" key="22">
    <source>
        <dbReference type="ARBA" id="ARBA00049990"/>
    </source>
</evidence>
<dbReference type="PANTHER" id="PTHR42705">
    <property type="entry name" value="BIFUNCTIONAL NON-HOMOLOGOUS END JOINING PROTEIN LIGD"/>
    <property type="match status" value="1"/>
</dbReference>
<evidence type="ECO:0000256" key="12">
    <source>
        <dbReference type="ARBA" id="ARBA00022840"/>
    </source>
</evidence>
<evidence type="ECO:0000256" key="21">
    <source>
        <dbReference type="ARBA" id="ARBA00049981"/>
    </source>
</evidence>
<dbReference type="PROSITE" id="PS50160">
    <property type="entry name" value="DNA_LIGASE_A3"/>
    <property type="match status" value="1"/>
</dbReference>
<dbReference type="InterPro" id="IPR014145">
    <property type="entry name" value="LigD_pol_dom"/>
</dbReference>
<proteinExistence type="inferred from homology"/>
<evidence type="ECO:0000256" key="1">
    <source>
        <dbReference type="ARBA" id="ARBA00001936"/>
    </source>
</evidence>
<evidence type="ECO:0000256" key="13">
    <source>
        <dbReference type="ARBA" id="ARBA00022932"/>
    </source>
</evidence>
<evidence type="ECO:0000256" key="3">
    <source>
        <dbReference type="ARBA" id="ARBA00022598"/>
    </source>
</evidence>
<keyword evidence="8" id="KW-0547">Nucleotide-binding</keyword>
<evidence type="ECO:0000256" key="2">
    <source>
        <dbReference type="ARBA" id="ARBA00012727"/>
    </source>
</evidence>
<evidence type="ECO:0000256" key="8">
    <source>
        <dbReference type="ARBA" id="ARBA00022741"/>
    </source>
</evidence>
<keyword evidence="14" id="KW-0238">DNA-binding</keyword>
<accession>A0ABW1I510</accession>
<dbReference type="NCBIfam" id="TIGR02779">
    <property type="entry name" value="NHEJ_ligase_lig"/>
    <property type="match status" value="1"/>
</dbReference>
<evidence type="ECO:0000256" key="15">
    <source>
        <dbReference type="ARBA" id="ARBA00023172"/>
    </source>
</evidence>
<keyword evidence="16" id="KW-0234">DNA repair</keyword>
<keyword evidence="15" id="KW-0233">DNA recombination</keyword>
<comment type="catalytic activity">
    <reaction evidence="20">
        <text>ATP + (deoxyribonucleotide)n-3'-hydroxyl + 5'-phospho-(deoxyribonucleotide)m = (deoxyribonucleotide)n+m + AMP + diphosphate.</text>
        <dbReference type="EC" id="6.5.1.1"/>
    </reaction>
</comment>
<keyword evidence="17" id="KW-0464">Manganese</keyword>
<keyword evidence="5" id="KW-0548">Nucleotidyltransferase</keyword>
<comment type="caution">
    <text evidence="25">The sequence shown here is derived from an EMBL/GenBank/DDBJ whole genome shotgun (WGS) entry which is preliminary data.</text>
</comment>
<evidence type="ECO:0000256" key="20">
    <source>
        <dbReference type="ARBA" id="ARBA00034003"/>
    </source>
</evidence>
<keyword evidence="13" id="KW-0239">DNA-directed DNA polymerase</keyword>
<evidence type="ECO:0000313" key="25">
    <source>
        <dbReference type="EMBL" id="MFC5947784.1"/>
    </source>
</evidence>
<evidence type="ECO:0000256" key="19">
    <source>
        <dbReference type="ARBA" id="ARBA00029943"/>
    </source>
</evidence>
<evidence type="ECO:0000313" key="26">
    <source>
        <dbReference type="Proteomes" id="UP001596119"/>
    </source>
</evidence>
<sequence>MTDRRTAAGEPPPLPRPMLAVAGDPPSGPDWAVEFKWDGVRAVLAVDGDGVRIVSRNGNDVTAGYPELSGIGDGRELLLDGEIVALDPQGRPDFGLMQQRMHVRSPGARLLDEVPVSLYLFDVLCVDGEELLDLPYDQRRERLEGLGAQAWPRVTVPPAFVDVEPARVLDVAREHGLEGIVAKRLDSRYEPGHRSPAWVKTALLKTQEVVIGGWTPGQGRRGSTLGSLLLGAHDADGRLRYLGHVGTGFTEEALRALLERLTPLRRASSPFDEPVPRDHARHARWVEPRWVGEVEYRTITREGRLRHASWRGLRPDRDPEEITLGPPVAVAPSSSADDRLATYAAMRDFAVTPEPTGGTPSAEAPIFVVQRHRARRLHYDFRLEIDGALASWAVPRGPTLDPSVRHMAVHVEDHPLDYADFEGVIPKGQYGGGDVIVWDRGTWEPAGTEDPATAVARGELHFDLHGEKLGGRFVLVRRHDRTGSGSGSGSGSGKEQWVLVHKHDEHAREGWDPEEHPRSVLSGRTNDEVAAAPAAMWQSGAPAEHAAVPLAAADPAQQAAATEEELAALDALGKRGRWAVGGRELALTNLDKVLFPGRAGPPVTKRDLIRYHARIAPYLLPYLAGRPVNLHRYPDGTARPGFWQKEVPGHAPDWLRRWHNPEADPDETQVYFVVDSTPALVWLANYGAIELHPWTSALPDVHQPTWALIDIDPGPALGFDDVLVLARLYRTALEHLEVEAAPKVTGKRGVQIWVPIAPGYSFDDTRAWVEKLSRAVGRMVPELVSWEWHTDRRRGLARLDYTQNAINKTLVAPFSPRPGPDAPVSMTLTWAELDDPALTPDRWTVRTALDRLHEAGDPLRPLVGQAQTLPPL</sequence>
<evidence type="ECO:0000256" key="17">
    <source>
        <dbReference type="ARBA" id="ARBA00023211"/>
    </source>
</evidence>
<keyword evidence="6" id="KW-0540">Nuclease</keyword>
<protein>
    <recommendedName>
        <fullName evidence="2">DNA ligase (ATP)</fullName>
        <ecNumber evidence="2">6.5.1.1</ecNumber>
    </recommendedName>
    <alternativeName>
        <fullName evidence="19">NHEJ DNA polymerase</fullName>
    </alternativeName>
</protein>
<keyword evidence="18" id="KW-0511">Multifunctional enzyme</keyword>
<evidence type="ECO:0000256" key="6">
    <source>
        <dbReference type="ARBA" id="ARBA00022722"/>
    </source>
</evidence>
<keyword evidence="4" id="KW-0808">Transferase</keyword>
<organism evidence="25 26">
    <name type="scientific">Pseudonocardia lutea</name>
    <dbReference type="NCBI Taxonomy" id="2172015"/>
    <lineage>
        <taxon>Bacteria</taxon>
        <taxon>Bacillati</taxon>
        <taxon>Actinomycetota</taxon>
        <taxon>Actinomycetes</taxon>
        <taxon>Pseudonocardiales</taxon>
        <taxon>Pseudonocardiaceae</taxon>
        <taxon>Pseudonocardia</taxon>
    </lineage>
</organism>
<dbReference type="Pfam" id="PF01068">
    <property type="entry name" value="DNA_ligase_A_M"/>
    <property type="match status" value="1"/>
</dbReference>
<comment type="cofactor">
    <cofactor evidence="1">
        <name>Mn(2+)</name>
        <dbReference type="ChEBI" id="CHEBI:29035"/>
    </cofactor>
</comment>
<evidence type="ECO:0000256" key="11">
    <source>
        <dbReference type="ARBA" id="ARBA00022839"/>
    </source>
</evidence>
<dbReference type="InterPro" id="IPR016059">
    <property type="entry name" value="DNA_ligase_ATP-dep_CS"/>
</dbReference>
<dbReference type="PROSITE" id="PS00697">
    <property type="entry name" value="DNA_LIGASE_A1"/>
    <property type="match status" value="1"/>
</dbReference>
<evidence type="ECO:0000259" key="24">
    <source>
        <dbReference type="PROSITE" id="PS50160"/>
    </source>
</evidence>
<dbReference type="Pfam" id="PF04679">
    <property type="entry name" value="DNA_ligase_A_C"/>
    <property type="match status" value="1"/>
</dbReference>
<dbReference type="InterPro" id="IPR012310">
    <property type="entry name" value="DNA_ligase_ATP-dep_cent"/>
</dbReference>
<evidence type="ECO:0000256" key="16">
    <source>
        <dbReference type="ARBA" id="ARBA00023204"/>
    </source>
</evidence>
<keyword evidence="10" id="KW-0378">Hydrolase</keyword>
<dbReference type="InterPro" id="IPR012340">
    <property type="entry name" value="NA-bd_OB-fold"/>
</dbReference>